<evidence type="ECO:0000313" key="3">
    <source>
        <dbReference type="Proteomes" id="UP000325641"/>
    </source>
</evidence>
<dbReference type="OrthoDB" id="8481382at2"/>
<reference evidence="3" key="1">
    <citation type="submission" date="2019-10" db="EMBL/GenBank/DDBJ databases">
        <title>Complete Genome Sequence of Bradyrhizobium betae type strain PL7HG1T.</title>
        <authorList>
            <person name="Bromfield E.S.P."/>
            <person name="Cloutier S."/>
        </authorList>
    </citation>
    <scope>NUCLEOTIDE SEQUENCE [LARGE SCALE GENOMIC DNA]</scope>
    <source>
        <strain evidence="3">PL7HG1</strain>
    </source>
</reference>
<evidence type="ECO:0000313" key="2">
    <source>
        <dbReference type="EMBL" id="QFI72409.1"/>
    </source>
</evidence>
<dbReference type="AlphaFoldDB" id="A0A5P6P203"/>
<evidence type="ECO:0000256" key="1">
    <source>
        <dbReference type="SAM" id="MobiDB-lite"/>
    </source>
</evidence>
<feature type="compositionally biased region" description="Polar residues" evidence="1">
    <location>
        <begin position="38"/>
        <end position="47"/>
    </location>
</feature>
<protein>
    <submittedName>
        <fullName evidence="2">Uncharacterized protein</fullName>
    </submittedName>
</protein>
<proteinExistence type="predicted"/>
<feature type="region of interest" description="Disordered" evidence="1">
    <location>
        <begin position="14"/>
        <end position="47"/>
    </location>
</feature>
<name>A0A5P6P203_9BRAD</name>
<organism evidence="2 3">
    <name type="scientific">Bradyrhizobium betae</name>
    <dbReference type="NCBI Taxonomy" id="244734"/>
    <lineage>
        <taxon>Bacteria</taxon>
        <taxon>Pseudomonadati</taxon>
        <taxon>Pseudomonadota</taxon>
        <taxon>Alphaproteobacteria</taxon>
        <taxon>Hyphomicrobiales</taxon>
        <taxon>Nitrobacteraceae</taxon>
        <taxon>Bradyrhizobium</taxon>
    </lineage>
</organism>
<dbReference type="RefSeq" id="WP_151643656.1">
    <property type="nucleotide sequence ID" value="NZ_CP044543.1"/>
</dbReference>
<sequence length="117" mass="12401">MQVGSGTSILGYQAAKAASSTSGTKTPAANDGGIAQANEDSASTKSSVEADFLKYAKMSPFDRMRADILKSMNLTEDDLAKMSPDQRKAVEEKIRDAIEKQLEKQGQKAGSLVDLSA</sequence>
<dbReference type="EMBL" id="CP044543">
    <property type="protein sequence ID" value="QFI72409.1"/>
    <property type="molecule type" value="Genomic_DNA"/>
</dbReference>
<feature type="compositionally biased region" description="Low complexity" evidence="1">
    <location>
        <begin position="14"/>
        <end position="29"/>
    </location>
</feature>
<accession>A0A5P6P203</accession>
<dbReference type="KEGG" id="bbet:F8237_08430"/>
<gene>
    <name evidence="2" type="ORF">F8237_08430</name>
</gene>
<dbReference type="Proteomes" id="UP000325641">
    <property type="component" value="Chromosome"/>
</dbReference>